<keyword evidence="1" id="KW-1133">Transmembrane helix</keyword>
<keyword evidence="1" id="KW-0812">Transmembrane</keyword>
<accession>A0A0B7AI93</accession>
<feature type="non-terminal residue" evidence="2">
    <location>
        <position position="54"/>
    </location>
</feature>
<organism evidence="2">
    <name type="scientific">Arion vulgaris</name>
    <dbReference type="NCBI Taxonomy" id="1028688"/>
    <lineage>
        <taxon>Eukaryota</taxon>
        <taxon>Metazoa</taxon>
        <taxon>Spiralia</taxon>
        <taxon>Lophotrochozoa</taxon>
        <taxon>Mollusca</taxon>
        <taxon>Gastropoda</taxon>
        <taxon>Heterobranchia</taxon>
        <taxon>Euthyneura</taxon>
        <taxon>Panpulmonata</taxon>
        <taxon>Eupulmonata</taxon>
        <taxon>Stylommatophora</taxon>
        <taxon>Helicina</taxon>
        <taxon>Arionoidea</taxon>
        <taxon>Arionidae</taxon>
        <taxon>Arion</taxon>
    </lineage>
</organism>
<keyword evidence="1" id="KW-0472">Membrane</keyword>
<gene>
    <name evidence="2" type="primary">ORF117571</name>
</gene>
<dbReference type="EMBL" id="HACG01032936">
    <property type="protein sequence ID" value="CEK79801.1"/>
    <property type="molecule type" value="Transcribed_RNA"/>
</dbReference>
<evidence type="ECO:0000313" key="2">
    <source>
        <dbReference type="EMBL" id="CEK79801.1"/>
    </source>
</evidence>
<reference evidence="2" key="1">
    <citation type="submission" date="2014-12" db="EMBL/GenBank/DDBJ databases">
        <title>Insight into the proteome of Arion vulgaris.</title>
        <authorList>
            <person name="Aradska J."/>
            <person name="Bulat T."/>
            <person name="Smidak R."/>
            <person name="Sarate P."/>
            <person name="Gangsoo J."/>
            <person name="Sialana F."/>
            <person name="Bilban M."/>
            <person name="Lubec G."/>
        </authorList>
    </citation>
    <scope>NUCLEOTIDE SEQUENCE</scope>
    <source>
        <tissue evidence="2">Skin</tissue>
    </source>
</reference>
<sequence length="54" mass="6181">MTQNKWLESTSRVLLVLYIVESALTLAITIRLAWCLQNYNVDVLDTCNNHTVSL</sequence>
<feature type="transmembrane region" description="Helical" evidence="1">
    <location>
        <begin position="12"/>
        <end position="34"/>
    </location>
</feature>
<dbReference type="AlphaFoldDB" id="A0A0B7AI93"/>
<name>A0A0B7AI93_9EUPU</name>
<proteinExistence type="predicted"/>
<protein>
    <submittedName>
        <fullName evidence="2">Uncharacterized protein</fullName>
    </submittedName>
</protein>
<evidence type="ECO:0000256" key="1">
    <source>
        <dbReference type="SAM" id="Phobius"/>
    </source>
</evidence>